<feature type="repeat" description="ANK" evidence="3">
    <location>
        <begin position="103"/>
        <end position="135"/>
    </location>
</feature>
<dbReference type="PANTHER" id="PTHR24198:SF194">
    <property type="entry name" value="INVERSIN-A"/>
    <property type="match status" value="1"/>
</dbReference>
<dbReference type="PANTHER" id="PTHR24198">
    <property type="entry name" value="ANKYRIN REPEAT AND PROTEIN KINASE DOMAIN-CONTAINING PROTEIN"/>
    <property type="match status" value="1"/>
</dbReference>
<sequence length="333" mass="36860">MSAFARGEDHFATTSEPEMSLLNISNELIIISEHLEDQNDLLALAHANRRLCYLVAPLLYQWNIKNNHGKGILQAAAHGSVSAVQRFIEEVFEVQYQLGGHPLRDHPILQAATYGHAEVVKYLLEQGSNPQFEDKDRKTALHLAPRNGFLSVVKVLLDQPGWKNTLIHPHFWGERVNPVQEAAFNQHREVVDYLLSKTPNELDAVNVCLPDAAASGDIGLVIYLLLRGANIDYQDVDKTTSTPGIDIDNPLGERQHGPTALIAAAKYGHAEMVQLLLDRGADVRCKRGGLIWRGSTALGVAVEYGHVVPFTTRQSSFRIYGTDKGNMGFWEGA</sequence>
<dbReference type="Proteomes" id="UP001610334">
    <property type="component" value="Unassembled WGS sequence"/>
</dbReference>
<keyword evidence="2 3" id="KW-0040">ANK repeat</keyword>
<proteinExistence type="predicted"/>
<dbReference type="PRINTS" id="PR01415">
    <property type="entry name" value="ANKYRIN"/>
</dbReference>
<feature type="repeat" description="ANK" evidence="3">
    <location>
        <begin position="256"/>
        <end position="288"/>
    </location>
</feature>
<comment type="caution">
    <text evidence="4">The sequence shown here is derived from an EMBL/GenBank/DDBJ whole genome shotgun (WGS) entry which is preliminary data.</text>
</comment>
<dbReference type="EMBL" id="JBFXLT010000187">
    <property type="protein sequence ID" value="KAL2802386.1"/>
    <property type="molecule type" value="Genomic_DNA"/>
</dbReference>
<dbReference type="SUPFAM" id="SSF48403">
    <property type="entry name" value="Ankyrin repeat"/>
    <property type="match status" value="1"/>
</dbReference>
<dbReference type="PROSITE" id="PS50297">
    <property type="entry name" value="ANK_REP_REGION"/>
    <property type="match status" value="1"/>
</dbReference>
<evidence type="ECO:0000313" key="5">
    <source>
        <dbReference type="Proteomes" id="UP001610334"/>
    </source>
</evidence>
<protein>
    <submittedName>
        <fullName evidence="4">Ankyrin repeat-containing domain protein</fullName>
    </submittedName>
</protein>
<reference evidence="4 5" key="1">
    <citation type="submission" date="2024-07" db="EMBL/GenBank/DDBJ databases">
        <title>Section-level genome sequencing and comparative genomics of Aspergillus sections Usti and Cavernicolus.</title>
        <authorList>
            <consortium name="Lawrence Berkeley National Laboratory"/>
            <person name="Nybo J.L."/>
            <person name="Vesth T.C."/>
            <person name="Theobald S."/>
            <person name="Frisvad J.C."/>
            <person name="Larsen T.O."/>
            <person name="Kjaerboelling I."/>
            <person name="Rothschild-Mancinelli K."/>
            <person name="Lyhne E.K."/>
            <person name="Kogle M.E."/>
            <person name="Barry K."/>
            <person name="Clum A."/>
            <person name="Na H."/>
            <person name="Ledsgaard L."/>
            <person name="Lin J."/>
            <person name="Lipzen A."/>
            <person name="Kuo A."/>
            <person name="Riley R."/>
            <person name="Mondo S."/>
            <person name="Labutti K."/>
            <person name="Haridas S."/>
            <person name="Pangalinan J."/>
            <person name="Salamov A.A."/>
            <person name="Simmons B.A."/>
            <person name="Magnuson J.K."/>
            <person name="Chen J."/>
            <person name="Drula E."/>
            <person name="Henrissat B."/>
            <person name="Wiebenga A."/>
            <person name="Lubbers R.J."/>
            <person name="Gomes A.C."/>
            <person name="Makela M.R."/>
            <person name="Stajich J."/>
            <person name="Grigoriev I.V."/>
            <person name="Mortensen U.H."/>
            <person name="De Vries R.P."/>
            <person name="Baker S.E."/>
            <person name="Andersen M.R."/>
        </authorList>
    </citation>
    <scope>NUCLEOTIDE SEQUENCE [LARGE SCALE GENOMIC DNA]</scope>
    <source>
        <strain evidence="4 5">CBS 588.65</strain>
    </source>
</reference>
<evidence type="ECO:0000256" key="2">
    <source>
        <dbReference type="ARBA" id="ARBA00023043"/>
    </source>
</evidence>
<dbReference type="InterPro" id="IPR002110">
    <property type="entry name" value="Ankyrin_rpt"/>
</dbReference>
<keyword evidence="5" id="KW-1185">Reference proteome</keyword>
<dbReference type="Gene3D" id="1.25.40.20">
    <property type="entry name" value="Ankyrin repeat-containing domain"/>
    <property type="match status" value="2"/>
</dbReference>
<evidence type="ECO:0000313" key="4">
    <source>
        <dbReference type="EMBL" id="KAL2802386.1"/>
    </source>
</evidence>
<dbReference type="PROSITE" id="PS50088">
    <property type="entry name" value="ANK_REPEAT"/>
    <property type="match status" value="2"/>
</dbReference>
<organism evidence="4 5">
    <name type="scientific">Aspergillus granulosus</name>
    <dbReference type="NCBI Taxonomy" id="176169"/>
    <lineage>
        <taxon>Eukaryota</taxon>
        <taxon>Fungi</taxon>
        <taxon>Dikarya</taxon>
        <taxon>Ascomycota</taxon>
        <taxon>Pezizomycotina</taxon>
        <taxon>Eurotiomycetes</taxon>
        <taxon>Eurotiomycetidae</taxon>
        <taxon>Eurotiales</taxon>
        <taxon>Aspergillaceae</taxon>
        <taxon>Aspergillus</taxon>
        <taxon>Aspergillus subgen. Nidulantes</taxon>
    </lineage>
</organism>
<evidence type="ECO:0000256" key="3">
    <source>
        <dbReference type="PROSITE-ProRule" id="PRU00023"/>
    </source>
</evidence>
<gene>
    <name evidence="4" type="ORF">BJX63DRAFT_415242</name>
</gene>
<dbReference type="Pfam" id="PF12796">
    <property type="entry name" value="Ank_2"/>
    <property type="match status" value="2"/>
</dbReference>
<keyword evidence="1" id="KW-0677">Repeat</keyword>
<accession>A0ABR4GTP3</accession>
<dbReference type="InterPro" id="IPR036770">
    <property type="entry name" value="Ankyrin_rpt-contain_sf"/>
</dbReference>
<dbReference type="SMART" id="SM00248">
    <property type="entry name" value="ANK"/>
    <property type="match status" value="5"/>
</dbReference>
<name>A0ABR4GTP3_9EURO</name>
<evidence type="ECO:0000256" key="1">
    <source>
        <dbReference type="ARBA" id="ARBA00022737"/>
    </source>
</evidence>